<dbReference type="GO" id="GO:0043200">
    <property type="term" value="P:response to amino acid"/>
    <property type="evidence" value="ECO:0007669"/>
    <property type="project" value="TreeGrafter"/>
</dbReference>
<dbReference type="Gene3D" id="3.30.70.920">
    <property type="match status" value="1"/>
</dbReference>
<keyword evidence="2" id="KW-0238">DNA-binding</keyword>
<evidence type="ECO:0000256" key="2">
    <source>
        <dbReference type="ARBA" id="ARBA00023125"/>
    </source>
</evidence>
<evidence type="ECO:0000256" key="3">
    <source>
        <dbReference type="ARBA" id="ARBA00023163"/>
    </source>
</evidence>
<dbReference type="Pfam" id="PF01037">
    <property type="entry name" value="AsnC_trans_reg"/>
    <property type="match status" value="1"/>
</dbReference>
<feature type="domain" description="HTH asnC-type" evidence="4">
    <location>
        <begin position="4"/>
        <end position="65"/>
    </location>
</feature>
<dbReference type="SUPFAM" id="SSF54909">
    <property type="entry name" value="Dimeric alpha+beta barrel"/>
    <property type="match status" value="1"/>
</dbReference>
<dbReference type="SMART" id="SM00344">
    <property type="entry name" value="HTH_ASNC"/>
    <property type="match status" value="1"/>
</dbReference>
<name>A0A919HST7_KLEPN</name>
<gene>
    <name evidence="5" type="ORF">KPZU09_18330</name>
</gene>
<proteinExistence type="predicted"/>
<dbReference type="PANTHER" id="PTHR30154:SF46">
    <property type="entry name" value="TRANSCRIPTIONAL REGULATORY PROTEIN"/>
    <property type="match status" value="1"/>
</dbReference>
<dbReference type="PROSITE" id="PS50956">
    <property type="entry name" value="HTH_ASNC_2"/>
    <property type="match status" value="1"/>
</dbReference>
<keyword evidence="1" id="KW-0805">Transcription regulation</keyword>
<dbReference type="AlphaFoldDB" id="A0A919HST7"/>
<dbReference type="GO" id="GO:0005829">
    <property type="term" value="C:cytosol"/>
    <property type="evidence" value="ECO:0007669"/>
    <property type="project" value="TreeGrafter"/>
</dbReference>
<dbReference type="Proteomes" id="UP000655094">
    <property type="component" value="Unassembled WGS sequence"/>
</dbReference>
<dbReference type="EMBL" id="BNFF01000001">
    <property type="protein sequence ID" value="GHK52097.1"/>
    <property type="molecule type" value="Genomic_DNA"/>
</dbReference>
<dbReference type="PANTHER" id="PTHR30154">
    <property type="entry name" value="LEUCINE-RESPONSIVE REGULATORY PROTEIN"/>
    <property type="match status" value="1"/>
</dbReference>
<evidence type="ECO:0000313" key="6">
    <source>
        <dbReference type="Proteomes" id="UP000655094"/>
    </source>
</evidence>
<dbReference type="GO" id="GO:0043565">
    <property type="term" value="F:sequence-specific DNA binding"/>
    <property type="evidence" value="ECO:0007669"/>
    <property type="project" value="InterPro"/>
</dbReference>
<dbReference type="InterPro" id="IPR000485">
    <property type="entry name" value="AsnC-type_HTH_dom"/>
</dbReference>
<evidence type="ECO:0000259" key="4">
    <source>
        <dbReference type="PROSITE" id="PS50956"/>
    </source>
</evidence>
<keyword evidence="3" id="KW-0804">Transcription</keyword>
<dbReference type="Gene3D" id="1.10.10.10">
    <property type="entry name" value="Winged helix-like DNA-binding domain superfamily/Winged helix DNA-binding domain"/>
    <property type="match status" value="1"/>
</dbReference>
<evidence type="ECO:0000313" key="5">
    <source>
        <dbReference type="EMBL" id="GHK52097.1"/>
    </source>
</evidence>
<dbReference type="InterPro" id="IPR019887">
    <property type="entry name" value="Tscrpt_reg_AsnC/Lrp_C"/>
</dbReference>
<dbReference type="InterPro" id="IPR036390">
    <property type="entry name" value="WH_DNA-bd_sf"/>
</dbReference>
<dbReference type="Pfam" id="PF13404">
    <property type="entry name" value="HTH_AsnC-type"/>
    <property type="match status" value="1"/>
</dbReference>
<protein>
    <recommendedName>
        <fullName evidence="4">HTH asnC-type domain-containing protein</fullName>
    </recommendedName>
</protein>
<comment type="caution">
    <text evidence="5">The sequence shown here is derived from an EMBL/GenBank/DDBJ whole genome shotgun (WGS) entry which is preliminary data.</text>
</comment>
<dbReference type="InterPro" id="IPR019888">
    <property type="entry name" value="Tscrpt_reg_AsnC-like"/>
</dbReference>
<dbReference type="InterPro" id="IPR011008">
    <property type="entry name" value="Dimeric_a/b-barrel"/>
</dbReference>
<evidence type="ECO:0000256" key="1">
    <source>
        <dbReference type="ARBA" id="ARBA00023015"/>
    </source>
</evidence>
<reference evidence="5" key="1">
    <citation type="submission" date="2020-10" db="EMBL/GenBank/DDBJ databases">
        <title>Genome Sequence of ESBL Producing Zambian Clinical Strains.</title>
        <authorList>
            <person name="Shawa M."/>
            <person name="Furuta Y."/>
            <person name="Simbotwe M."/>
            <person name="Mulenga E."/>
            <person name="Mubanga M."/>
            <person name="Mulenga G."/>
            <person name="Kaile C."/>
            <person name="Zorigt T."/>
            <person name="Hang'ombe B."/>
            <person name="Higashi H."/>
        </authorList>
    </citation>
    <scope>NUCLEOTIDE SEQUENCE</scope>
    <source>
        <strain evidence="5">Zam_UTH_09</strain>
    </source>
</reference>
<dbReference type="SUPFAM" id="SSF46785">
    <property type="entry name" value="Winged helix' DNA-binding domain"/>
    <property type="match status" value="1"/>
</dbReference>
<dbReference type="PRINTS" id="PR00033">
    <property type="entry name" value="HTHASNC"/>
</dbReference>
<accession>A0A919HST7</accession>
<dbReference type="InterPro" id="IPR036388">
    <property type="entry name" value="WH-like_DNA-bd_sf"/>
</dbReference>
<sequence>MYNIDDYDLKILTLLQANGRLTNQELSELIGLSASQCSRRRIALEQAQLILGYHARLAPDAAGQEMLGLIEVRLLNHTPQCVESFHQMLSEVDAILDAWKTTGDADYLLRVTVPDLPGLSHLISHILAQNKGVAHLKTAVVLNRLKENGQLMPGTTRCAEPGHSALRWCRRGARQCATSGKFAQFTHSETIKRTTRAIFSSCQNNRLG</sequence>
<organism evidence="5 6">
    <name type="scientific">Klebsiella pneumoniae</name>
    <dbReference type="NCBI Taxonomy" id="573"/>
    <lineage>
        <taxon>Bacteria</taxon>
        <taxon>Pseudomonadati</taxon>
        <taxon>Pseudomonadota</taxon>
        <taxon>Gammaproteobacteria</taxon>
        <taxon>Enterobacterales</taxon>
        <taxon>Enterobacteriaceae</taxon>
        <taxon>Klebsiella/Raoultella group</taxon>
        <taxon>Klebsiella</taxon>
        <taxon>Klebsiella pneumoniae complex</taxon>
    </lineage>
</organism>